<evidence type="ECO:0000313" key="2">
    <source>
        <dbReference type="EMBL" id="CAB4153656.1"/>
    </source>
</evidence>
<feature type="region of interest" description="Disordered" evidence="1">
    <location>
        <begin position="1"/>
        <end position="24"/>
    </location>
</feature>
<reference evidence="2" key="1">
    <citation type="submission" date="2020-04" db="EMBL/GenBank/DDBJ databases">
        <authorList>
            <person name="Chiriac C."/>
            <person name="Salcher M."/>
            <person name="Ghai R."/>
            <person name="Kavagutti S V."/>
        </authorList>
    </citation>
    <scope>NUCLEOTIDE SEQUENCE</scope>
</reference>
<name>A0A6J5N884_9CAUD</name>
<gene>
    <name evidence="2" type="ORF">UFOVP625_14</name>
</gene>
<evidence type="ECO:0000256" key="1">
    <source>
        <dbReference type="SAM" id="MobiDB-lite"/>
    </source>
</evidence>
<proteinExistence type="predicted"/>
<dbReference type="EMBL" id="LR796600">
    <property type="protein sequence ID" value="CAB4153656.1"/>
    <property type="molecule type" value="Genomic_DNA"/>
</dbReference>
<accession>A0A6J5N884</accession>
<protein>
    <recommendedName>
        <fullName evidence="3">Terminase small subunit</fullName>
    </recommendedName>
</protein>
<evidence type="ECO:0008006" key="3">
    <source>
        <dbReference type="Google" id="ProtNLM"/>
    </source>
</evidence>
<organism evidence="2">
    <name type="scientific">uncultured Caudovirales phage</name>
    <dbReference type="NCBI Taxonomy" id="2100421"/>
    <lineage>
        <taxon>Viruses</taxon>
        <taxon>Duplodnaviria</taxon>
        <taxon>Heunggongvirae</taxon>
        <taxon>Uroviricota</taxon>
        <taxon>Caudoviricetes</taxon>
        <taxon>Peduoviridae</taxon>
        <taxon>Maltschvirus</taxon>
        <taxon>Maltschvirus maltsch</taxon>
    </lineage>
</organism>
<sequence length="159" mass="17796">MATAGRKPKPIEQKLRTGNPGKRKLPTLAAVTALPVTALPDPHRPLMGNRSGGLGAGQQLWKMIWESGAPWLRAECDVELVMLVCEQTDERTLIRDRMFRNGLDWRERAALRMLEKQIANNLAQLGFTPTDRARLGTSTVRVDALQEFRERVAAKRAQA</sequence>